<keyword evidence="2" id="KW-1185">Reference proteome</keyword>
<dbReference type="SUPFAM" id="SSF53649">
    <property type="entry name" value="Alkaline phosphatase-like"/>
    <property type="match status" value="1"/>
</dbReference>
<sequence>MSQNSKILLLGVDGLIPELVERFCAEGVLPNIQRLRETGGSTRLLPYISTWGDTNFVSFLTGQAPGTSWVGQRQSPSGTRHLLELMQEAGQRAALVHFPESLKPAGADDLCFAPFWSGSGPAPMELVPGCLHSTHLDQWQTTPQSEALGWPPTGTLAHHQKHNRFGIERRGDGYLASIPVHKGEPIPVELSPKGDRVNLTLGTGESGLSEANLGVEEWSDWMAVNIDGKAAQVRFKLLAFDPTDGKLDLLQSQVTAPAAESGQPEIAQRLIERHGPFISKWTVSADPDSRYFETSFEEGRYQLEWLVDSALTLLNNEGFQLFATVFRLNDETHHTCLAQCDPESKFYQQDDHSRYLDVIRESYRILDDAVGRALAGRDEDTVVVLASDHGDVPNSHLCDIHRRLAEFGLCASDDQGRPNSARSQAFLKDERGGLEIFVNRDLVAGDEIPRVQTQILKALTTWYVDTDTGERNVVALAVKKQDASVLGYWGDNMGDVLFAYAPGFVWGTNQRGDTVAELSTPGANHGPQVPTASTAFASNHGLAIFHGAGVRSGVELAFNTTRGIQRMDSAGATFAHLLRLSTDSLDGKPLEALLSVSEDIRYGTTELT</sequence>
<comment type="caution">
    <text evidence="1">The sequence shown here is derived from an EMBL/GenBank/DDBJ whole genome shotgun (WGS) entry which is preliminary data.</text>
</comment>
<dbReference type="Proteomes" id="UP001645039">
    <property type="component" value="Unassembled WGS sequence"/>
</dbReference>
<evidence type="ECO:0000313" key="1">
    <source>
        <dbReference type="EMBL" id="MBE0398749.1"/>
    </source>
</evidence>
<dbReference type="Pfam" id="PF01663">
    <property type="entry name" value="Phosphodiest"/>
    <property type="match status" value="2"/>
</dbReference>
<dbReference type="Gene3D" id="3.40.720.10">
    <property type="entry name" value="Alkaline Phosphatase, subunit A"/>
    <property type="match status" value="2"/>
</dbReference>
<reference evidence="1 2" key="1">
    <citation type="submission" date="2020-07" db="EMBL/GenBank/DDBJ databases">
        <title>Halophilic bacteria isolated from french cheeses.</title>
        <authorList>
            <person name="Kothe C.I."/>
            <person name="Farah-Kraiem B."/>
            <person name="Renault P."/>
            <person name="Dridi B."/>
        </authorList>
    </citation>
    <scope>NUCLEOTIDE SEQUENCE [LARGE SCALE GENOMIC DNA]</scope>
    <source>
        <strain evidence="1 2">FME1</strain>
    </source>
</reference>
<dbReference type="EMBL" id="RRZD01000001">
    <property type="protein sequence ID" value="MBE0398749.1"/>
    <property type="molecule type" value="Genomic_DNA"/>
</dbReference>
<name>A0ABR9EY10_9GAMM</name>
<dbReference type="RefSeq" id="WP_192535754.1">
    <property type="nucleotide sequence ID" value="NZ_RRZD01000001.1"/>
</dbReference>
<proteinExistence type="predicted"/>
<protein>
    <submittedName>
        <fullName evidence="1">Alkaline phosphatase family protein</fullName>
    </submittedName>
</protein>
<organism evidence="1 2">
    <name type="scientific">Halomonas casei</name>
    <dbReference type="NCBI Taxonomy" id="2742613"/>
    <lineage>
        <taxon>Bacteria</taxon>
        <taxon>Pseudomonadati</taxon>
        <taxon>Pseudomonadota</taxon>
        <taxon>Gammaproteobacteria</taxon>
        <taxon>Oceanospirillales</taxon>
        <taxon>Halomonadaceae</taxon>
        <taxon>Halomonas</taxon>
    </lineage>
</organism>
<accession>A0ABR9EY10</accession>
<dbReference type="InterPro" id="IPR002591">
    <property type="entry name" value="Phosphodiest/P_Trfase"/>
</dbReference>
<evidence type="ECO:0000313" key="2">
    <source>
        <dbReference type="Proteomes" id="UP001645039"/>
    </source>
</evidence>
<dbReference type="InterPro" id="IPR017850">
    <property type="entry name" value="Alkaline_phosphatase_core_sf"/>
</dbReference>
<gene>
    <name evidence="1" type="ORF">EI168_01320</name>
</gene>